<dbReference type="CDD" id="cd00519">
    <property type="entry name" value="Lipase_3"/>
    <property type="match status" value="1"/>
</dbReference>
<comment type="caution">
    <text evidence="5">The sequence shown here is derived from an EMBL/GenBank/DDBJ whole genome shotgun (WGS) entry which is preliminary data.</text>
</comment>
<dbReference type="EMBL" id="LCTW02000011">
    <property type="protein sequence ID" value="KXX82625.1"/>
    <property type="molecule type" value="Genomic_DNA"/>
</dbReference>
<organism evidence="5 6">
    <name type="scientific">Madurella mycetomatis</name>
    <dbReference type="NCBI Taxonomy" id="100816"/>
    <lineage>
        <taxon>Eukaryota</taxon>
        <taxon>Fungi</taxon>
        <taxon>Dikarya</taxon>
        <taxon>Ascomycota</taxon>
        <taxon>Pezizomycotina</taxon>
        <taxon>Sordariomycetes</taxon>
        <taxon>Sordariomycetidae</taxon>
        <taxon>Sordariales</taxon>
        <taxon>Sordariales incertae sedis</taxon>
        <taxon>Madurella</taxon>
    </lineage>
</organism>
<dbReference type="OrthoDB" id="426718at2759"/>
<dbReference type="Gene3D" id="3.40.50.1820">
    <property type="entry name" value="alpha/beta hydrolase"/>
    <property type="match status" value="1"/>
</dbReference>
<dbReference type="VEuPathDB" id="FungiDB:MMYC01_200803"/>
<dbReference type="Pfam" id="PF01764">
    <property type="entry name" value="Lipase_3"/>
    <property type="match status" value="1"/>
</dbReference>
<comment type="similarity">
    <text evidence="1">Belongs to the AB hydrolase superfamily. Lipase family. Class 3 subfamily.</text>
</comment>
<name>A0A175WGD2_9PEZI</name>
<evidence type="ECO:0000256" key="2">
    <source>
        <dbReference type="ARBA" id="ARBA00047591"/>
    </source>
</evidence>
<proteinExistence type="inferred from homology"/>
<evidence type="ECO:0000313" key="5">
    <source>
        <dbReference type="EMBL" id="KXX82625.1"/>
    </source>
</evidence>
<dbReference type="GO" id="GO:0006629">
    <property type="term" value="P:lipid metabolic process"/>
    <property type="evidence" value="ECO:0007669"/>
    <property type="project" value="InterPro"/>
</dbReference>
<evidence type="ECO:0000256" key="1">
    <source>
        <dbReference type="ARBA" id="ARBA00043996"/>
    </source>
</evidence>
<gene>
    <name evidence="5" type="ORF">MMYC01_200803</name>
</gene>
<dbReference type="STRING" id="100816.A0A175WGD2"/>
<sequence length="320" mass="34800">MLRSLRANELVNRPGEAWKLIQLAVKQSMRAKSEAPNLPSDTLGFELKPSQDRKRIQGTVIDNTLVVAIPGSGNIMDWAVNGNYEPTSTRDFGGTAAQFHQGFLAVAKVMQEELANRITATVTALRAQTPEPPEHIDLLLTGHSAGGAMAQLFYSMAMSESSHLAIATIAHNFRRVHCIVFGAPPITTIPIKPPARDPFQSGLFLSIINEGDPVPLLQKEYVEALLRVFVLSAEDLQSHYPNGFRVPDPVFRASGTCVVLCDSDASNLEEDGWIAVKIEEAKLHGKLFGNVSVHSCEQYLERCTSLAGGNGGSRTEELTP</sequence>
<dbReference type="InterPro" id="IPR029058">
    <property type="entry name" value="AB_hydrolase_fold"/>
</dbReference>
<dbReference type="PANTHER" id="PTHR45856">
    <property type="entry name" value="ALPHA/BETA-HYDROLASES SUPERFAMILY PROTEIN"/>
    <property type="match status" value="1"/>
</dbReference>
<comment type="catalytic activity">
    <reaction evidence="3">
        <text>a monoacylglycerol + H2O = glycerol + a fatty acid + H(+)</text>
        <dbReference type="Rhea" id="RHEA:15245"/>
        <dbReference type="ChEBI" id="CHEBI:15377"/>
        <dbReference type="ChEBI" id="CHEBI:15378"/>
        <dbReference type="ChEBI" id="CHEBI:17408"/>
        <dbReference type="ChEBI" id="CHEBI:17754"/>
        <dbReference type="ChEBI" id="CHEBI:28868"/>
    </reaction>
</comment>
<keyword evidence="6" id="KW-1185">Reference proteome</keyword>
<dbReference type="SUPFAM" id="SSF53474">
    <property type="entry name" value="alpha/beta-Hydrolases"/>
    <property type="match status" value="1"/>
</dbReference>
<dbReference type="InterPro" id="IPR002921">
    <property type="entry name" value="Fungal_lipase-type"/>
</dbReference>
<evidence type="ECO:0000259" key="4">
    <source>
        <dbReference type="Pfam" id="PF01764"/>
    </source>
</evidence>
<reference evidence="5 6" key="1">
    <citation type="journal article" date="2016" name="Genome Announc.">
        <title>Genome Sequence of Madurella mycetomatis mm55, Isolated from a Human Mycetoma Case in Sudan.</title>
        <authorList>
            <person name="Smit S."/>
            <person name="Derks M.F."/>
            <person name="Bervoets S."/>
            <person name="Fahal A."/>
            <person name="van Leeuwen W."/>
            <person name="van Belkum A."/>
            <person name="van de Sande W.W."/>
        </authorList>
    </citation>
    <scope>NUCLEOTIDE SEQUENCE [LARGE SCALE GENOMIC DNA]</scope>
    <source>
        <strain evidence="6">mm55</strain>
    </source>
</reference>
<dbReference type="AlphaFoldDB" id="A0A175WGD2"/>
<feature type="domain" description="Fungal lipase-type" evidence="4">
    <location>
        <begin position="66"/>
        <end position="217"/>
    </location>
</feature>
<dbReference type="InterPro" id="IPR051218">
    <property type="entry name" value="Sec_MonoDiacylglyc_Lipase"/>
</dbReference>
<accession>A0A175WGD2</accession>
<evidence type="ECO:0000256" key="3">
    <source>
        <dbReference type="ARBA" id="ARBA00048461"/>
    </source>
</evidence>
<protein>
    <submittedName>
        <fullName evidence="5">Lipase</fullName>
    </submittedName>
</protein>
<comment type="catalytic activity">
    <reaction evidence="2">
        <text>a diacylglycerol + H2O = a monoacylglycerol + a fatty acid + H(+)</text>
        <dbReference type="Rhea" id="RHEA:32731"/>
        <dbReference type="ChEBI" id="CHEBI:15377"/>
        <dbReference type="ChEBI" id="CHEBI:15378"/>
        <dbReference type="ChEBI" id="CHEBI:17408"/>
        <dbReference type="ChEBI" id="CHEBI:18035"/>
        <dbReference type="ChEBI" id="CHEBI:28868"/>
    </reaction>
</comment>
<dbReference type="Proteomes" id="UP000078237">
    <property type="component" value="Unassembled WGS sequence"/>
</dbReference>
<dbReference type="PANTHER" id="PTHR45856:SF24">
    <property type="entry name" value="FUNGAL LIPASE-LIKE DOMAIN-CONTAINING PROTEIN"/>
    <property type="match status" value="1"/>
</dbReference>
<evidence type="ECO:0000313" key="6">
    <source>
        <dbReference type="Proteomes" id="UP000078237"/>
    </source>
</evidence>